<dbReference type="Pfam" id="PF07811">
    <property type="entry name" value="TadE"/>
    <property type="match status" value="1"/>
</dbReference>
<evidence type="ECO:0000313" key="2">
    <source>
        <dbReference type="EMBL" id="EHK58999.1"/>
    </source>
</evidence>
<protein>
    <recommendedName>
        <fullName evidence="1">TadE-like domain-containing protein</fullName>
    </recommendedName>
</protein>
<dbReference type="AlphaFoldDB" id="H0HJT6"/>
<name>H0HJT6_9HYPH</name>
<dbReference type="RefSeq" id="WP_008834048.1">
    <property type="nucleotide sequence ID" value="NZ_AHAM01000021.1"/>
</dbReference>
<dbReference type="PATRIC" id="fig|1107882.3.peg.388"/>
<dbReference type="InterPro" id="IPR012495">
    <property type="entry name" value="TadE-like_dom"/>
</dbReference>
<gene>
    <name evidence="2" type="ORF">MAXJ12_01956</name>
</gene>
<evidence type="ECO:0000259" key="1">
    <source>
        <dbReference type="Pfam" id="PF07811"/>
    </source>
</evidence>
<reference evidence="2 3" key="1">
    <citation type="journal article" date="2012" name="J. Bacteriol.">
        <title>Draft Genome Sequence of Mesorhizobium alhagi CCNWXJ12-2T, a Novel Salt-Resistant Species Isolated from the Desert of Northwestern China.</title>
        <authorList>
            <person name="Zhou M."/>
            <person name="Chen W."/>
            <person name="Chen H."/>
            <person name="Wei G."/>
        </authorList>
    </citation>
    <scope>NUCLEOTIDE SEQUENCE [LARGE SCALE GENOMIC DNA]</scope>
    <source>
        <strain evidence="2 3">CCNWXJ12-2</strain>
    </source>
</reference>
<dbReference type="OrthoDB" id="7189296at2"/>
<sequence length="205" mass="21995">MSVGAGAQTAISKLAAGFARLIPDRRGVAAVEFALIAPLLLSMYFVTMEVAQGIEANKKVGRVGSMVADLITQQSEVTPSQLDAIMKIGGSIMQPYNRSTPKIVVTAIGISATSEVTVEWSRKLENGAYSKGPVTVPASAVPPTLQMPGSFLIRVESYLDYEPLITWSPDAKSTLGLMAAFDNIDMKETYYLRPRMSPTIKCATC</sequence>
<organism evidence="2 3">
    <name type="scientific">Mesorhizobium alhagi CCNWXJ12-2</name>
    <dbReference type="NCBI Taxonomy" id="1107882"/>
    <lineage>
        <taxon>Bacteria</taxon>
        <taxon>Pseudomonadati</taxon>
        <taxon>Pseudomonadota</taxon>
        <taxon>Alphaproteobacteria</taxon>
        <taxon>Hyphomicrobiales</taxon>
        <taxon>Phyllobacteriaceae</taxon>
        <taxon>Allomesorhizobium</taxon>
    </lineage>
</organism>
<proteinExistence type="predicted"/>
<evidence type="ECO:0000313" key="3">
    <source>
        <dbReference type="Proteomes" id="UP000003250"/>
    </source>
</evidence>
<keyword evidence="3" id="KW-1185">Reference proteome</keyword>
<dbReference type="Proteomes" id="UP000003250">
    <property type="component" value="Unassembled WGS sequence"/>
</dbReference>
<dbReference type="EMBL" id="AHAM01000021">
    <property type="protein sequence ID" value="EHK58999.1"/>
    <property type="molecule type" value="Genomic_DNA"/>
</dbReference>
<feature type="domain" description="TadE-like" evidence="1">
    <location>
        <begin position="27"/>
        <end position="54"/>
    </location>
</feature>
<accession>H0HJT6</accession>